<protein>
    <recommendedName>
        <fullName evidence="4">SCP domain-containing protein</fullName>
    </recommendedName>
</protein>
<evidence type="ECO:0000313" key="2">
    <source>
        <dbReference type="EMBL" id="RKP37681.1"/>
    </source>
</evidence>
<keyword evidence="1" id="KW-0732">Signal</keyword>
<dbReference type="EMBL" id="ML002460">
    <property type="protein sequence ID" value="RKP37681.1"/>
    <property type="molecule type" value="Genomic_DNA"/>
</dbReference>
<dbReference type="AlphaFoldDB" id="A0A4P9ZXC9"/>
<evidence type="ECO:0008006" key="4">
    <source>
        <dbReference type="Google" id="ProtNLM"/>
    </source>
</evidence>
<evidence type="ECO:0000313" key="3">
    <source>
        <dbReference type="Proteomes" id="UP000268162"/>
    </source>
</evidence>
<reference evidence="3" key="1">
    <citation type="journal article" date="2018" name="Nat. Microbiol.">
        <title>Leveraging single-cell genomics to expand the fungal tree of life.</title>
        <authorList>
            <person name="Ahrendt S.R."/>
            <person name="Quandt C.A."/>
            <person name="Ciobanu D."/>
            <person name="Clum A."/>
            <person name="Salamov A."/>
            <person name="Andreopoulos B."/>
            <person name="Cheng J.F."/>
            <person name="Woyke T."/>
            <person name="Pelin A."/>
            <person name="Henrissat B."/>
            <person name="Reynolds N.K."/>
            <person name="Benny G.L."/>
            <person name="Smith M.E."/>
            <person name="James T.Y."/>
            <person name="Grigoriev I.V."/>
        </authorList>
    </citation>
    <scope>NUCLEOTIDE SEQUENCE [LARGE SCALE GENOMIC DNA]</scope>
    <source>
        <strain evidence="3">RSA 468</strain>
    </source>
</reference>
<name>A0A4P9ZXC9_9FUNG</name>
<feature type="signal peptide" evidence="1">
    <location>
        <begin position="1"/>
        <end position="20"/>
    </location>
</feature>
<feature type="chain" id="PRO_5020543926" description="SCP domain-containing protein" evidence="1">
    <location>
        <begin position="21"/>
        <end position="130"/>
    </location>
</feature>
<evidence type="ECO:0000256" key="1">
    <source>
        <dbReference type="SAM" id="SignalP"/>
    </source>
</evidence>
<keyword evidence="3" id="KW-1185">Reference proteome</keyword>
<accession>A0A4P9ZXC9</accession>
<organism evidence="2 3">
    <name type="scientific">Dimargaris cristalligena</name>
    <dbReference type="NCBI Taxonomy" id="215637"/>
    <lineage>
        <taxon>Eukaryota</taxon>
        <taxon>Fungi</taxon>
        <taxon>Fungi incertae sedis</taxon>
        <taxon>Zoopagomycota</taxon>
        <taxon>Kickxellomycotina</taxon>
        <taxon>Dimargaritomycetes</taxon>
        <taxon>Dimargaritales</taxon>
        <taxon>Dimargaritaceae</taxon>
        <taxon>Dimargaris</taxon>
    </lineage>
</organism>
<proteinExistence type="predicted"/>
<dbReference type="Proteomes" id="UP000268162">
    <property type="component" value="Unassembled WGS sequence"/>
</dbReference>
<sequence length="130" mass="14515">MYIFRTTFLCLLGSVALSRASTPDENPMSITNLLNKADDLDISQQEQLLESRDQHSGYGLADQASFPEHHMADRGVGQDYGTGQPITIGQCLKEIELWCANLRTRASGSDLSCGKWPNLTSQHKFRRTLK</sequence>
<gene>
    <name evidence="2" type="ORF">BJ085DRAFT_32701</name>
</gene>